<dbReference type="Pfam" id="PF00326">
    <property type="entry name" value="Peptidase_S9"/>
    <property type="match status" value="1"/>
</dbReference>
<accession>A0A6B2H819</accession>
<dbReference type="SUPFAM" id="SSF53474">
    <property type="entry name" value="alpha/beta-Hydrolases"/>
    <property type="match status" value="1"/>
</dbReference>
<evidence type="ECO:0000256" key="2">
    <source>
        <dbReference type="SAM" id="SignalP"/>
    </source>
</evidence>
<proteinExistence type="predicted"/>
<dbReference type="Proteomes" id="UP000478546">
    <property type="component" value="Unassembled WGS sequence"/>
</dbReference>
<dbReference type="Gene3D" id="3.40.50.1820">
    <property type="entry name" value="alpha/beta hydrolase"/>
    <property type="match status" value="1"/>
</dbReference>
<dbReference type="GO" id="GO:0006508">
    <property type="term" value="P:proteolysis"/>
    <property type="evidence" value="ECO:0007669"/>
    <property type="project" value="InterPro"/>
</dbReference>
<dbReference type="InterPro" id="IPR029058">
    <property type="entry name" value="AB_hydrolase_fold"/>
</dbReference>
<feature type="signal peptide" evidence="2">
    <location>
        <begin position="1"/>
        <end position="20"/>
    </location>
</feature>
<reference evidence="4 5" key="1">
    <citation type="submission" date="2020-01" db="EMBL/GenBank/DDBJ databases">
        <authorList>
            <person name="Kim M.K."/>
        </authorList>
    </citation>
    <scope>NUCLEOTIDE SEQUENCE [LARGE SCALE GENOMIC DNA]</scope>
    <source>
        <strain evidence="4 5">BT213</strain>
    </source>
</reference>
<sequence>MKKLLYLAVLCSVGFYQANAQQQTAKKPLTHDVYDSWKGVDGEKLSNNGKYVLFTVNPQEGDGELLMRDLVTNKLTSFARGTKAAFTNDSRYAVFQIKPEYQKVRQLKLKKKKADDLPKDSLAIVMLESMNVVKMPRVKSYQLPKEGNNWIAYHLEKELPAKKDSKKAVTTPTNEVNAPTANTEAKKEETAKPAVAKKAPKKNKKYNGTELVLRNLQTGQEKRFDRVMDYTFSEKGNMLYFVKDELDSLHKAGVYAVSTSDLKVMPIDTGKVSYKSITPDKAGEQLAYVATNDTLEAEIRYFALHHWTKKDNRKTILADTARAGMPKAWMVSEHGRLNFSEDGKRLFFGTFPRPTRYEKDTTQLEEEKVSLDIWTYKDPLIQPMQLKNKDRDLKQSFLAMYDFKGKRMQQLATLEIPDVYLDAYGQGDVALGVSDEKYKMTIGYDTPTRKDAYLIDLKKGTRKQVLNETRGYPRLSPKGNYVYWYEPTDSSWHAMATKNGKNLNLTKRIGLPFYDESNDMPVLPGSYDLAGWVENDSYLLVYDKYDIWKLDPTNKKAPVNLTDKYGRQNKLSFRYEQLDEDEKFIPENATLYLSAFNNKDKSGGYYRDYVSKDAQPEKLVMSPNSYVRLRKAKNDNRFTFRKGSFQEFPDLYTATTAFDKPTQLSNANPQMKDYLWGTVELVNWKSTDGTPLEGLLYKPENFDPKKKYPMIAYFYERSSDELHAHKTPAPSASTVNISYFVSNGYLVFVPDIVYKNGYPGESAMDCIIPGVQKLVMQGFVDEKNMALQGQSWGGYQIAYMVTKTKLFKAAMAGAPVSNMTSAYGGIRWGTGLSRQFQYEKTQSRIGGTLWEKPMQFIENSPLFYADRVETPLLIMHNDQDGAVPWYQGIEYFMALRRLNKPVWMLVYNGEDHNLMQRKNRKDLSVRMSQFFDYYLKGAPMPTWMKKGVPTILKGKDYGFELEPQPQPEPEVASEVNQ</sequence>
<evidence type="ECO:0000256" key="1">
    <source>
        <dbReference type="SAM" id="MobiDB-lite"/>
    </source>
</evidence>
<evidence type="ECO:0000313" key="4">
    <source>
        <dbReference type="EMBL" id="NDK55314.1"/>
    </source>
</evidence>
<feature type="chain" id="PRO_5025537088" evidence="2">
    <location>
        <begin position="21"/>
        <end position="977"/>
    </location>
</feature>
<dbReference type="EMBL" id="JAAEAA010000005">
    <property type="protein sequence ID" value="NDK55314.1"/>
    <property type="molecule type" value="Genomic_DNA"/>
</dbReference>
<dbReference type="PANTHER" id="PTHR11731">
    <property type="entry name" value="PROTEASE FAMILY S9B,C DIPEPTIDYL-PEPTIDASE IV-RELATED"/>
    <property type="match status" value="1"/>
</dbReference>
<feature type="domain" description="Peptidase S9 prolyl oligopeptidase catalytic" evidence="3">
    <location>
        <begin position="760"/>
        <end position="936"/>
    </location>
</feature>
<dbReference type="GO" id="GO:0008236">
    <property type="term" value="F:serine-type peptidase activity"/>
    <property type="evidence" value="ECO:0007669"/>
    <property type="project" value="InterPro"/>
</dbReference>
<organism evidence="4 5">
    <name type="scientific">Pontibacter fetidus</name>
    <dbReference type="NCBI Taxonomy" id="2700082"/>
    <lineage>
        <taxon>Bacteria</taxon>
        <taxon>Pseudomonadati</taxon>
        <taxon>Bacteroidota</taxon>
        <taxon>Cytophagia</taxon>
        <taxon>Cytophagales</taxon>
        <taxon>Hymenobacteraceae</taxon>
        <taxon>Pontibacter</taxon>
    </lineage>
</organism>
<keyword evidence="2" id="KW-0732">Signal</keyword>
<evidence type="ECO:0000313" key="5">
    <source>
        <dbReference type="Proteomes" id="UP000478546"/>
    </source>
</evidence>
<keyword evidence="5" id="KW-1185">Reference proteome</keyword>
<evidence type="ECO:0000259" key="3">
    <source>
        <dbReference type="Pfam" id="PF00326"/>
    </source>
</evidence>
<comment type="caution">
    <text evidence="4">The sequence shown here is derived from an EMBL/GenBank/DDBJ whole genome shotgun (WGS) entry which is preliminary data.</text>
</comment>
<feature type="region of interest" description="Disordered" evidence="1">
    <location>
        <begin position="162"/>
        <end position="203"/>
    </location>
</feature>
<dbReference type="SUPFAM" id="SSF82171">
    <property type="entry name" value="DPP6 N-terminal domain-like"/>
    <property type="match status" value="1"/>
</dbReference>
<dbReference type="PANTHER" id="PTHR11731:SF193">
    <property type="entry name" value="DIPEPTIDYL PEPTIDASE 9"/>
    <property type="match status" value="1"/>
</dbReference>
<protein>
    <submittedName>
        <fullName evidence="4">S9 family peptidase</fullName>
    </submittedName>
</protein>
<dbReference type="AlphaFoldDB" id="A0A6B2H819"/>
<dbReference type="RefSeq" id="WP_162345369.1">
    <property type="nucleotide sequence ID" value="NZ_JAAEAA010000005.1"/>
</dbReference>
<feature type="compositionally biased region" description="Polar residues" evidence="1">
    <location>
        <begin position="168"/>
        <end position="177"/>
    </location>
</feature>
<dbReference type="GO" id="GO:0008239">
    <property type="term" value="F:dipeptidyl-peptidase activity"/>
    <property type="evidence" value="ECO:0007669"/>
    <property type="project" value="TreeGrafter"/>
</dbReference>
<dbReference type="InterPro" id="IPR001375">
    <property type="entry name" value="Peptidase_S9_cat"/>
</dbReference>
<gene>
    <name evidence="4" type="ORF">GWO68_05230</name>
</gene>
<name>A0A6B2H819_9BACT</name>
<dbReference type="InterPro" id="IPR050278">
    <property type="entry name" value="Serine_Prot_S9B/DPPIV"/>
</dbReference>